<dbReference type="InterPro" id="IPR051781">
    <property type="entry name" value="Metallo-dep_Hydrolase"/>
</dbReference>
<dbReference type="RefSeq" id="WP_090653802.1">
    <property type="nucleotide sequence ID" value="NZ_FOXQ01000001.1"/>
</dbReference>
<dbReference type="GO" id="GO:0016810">
    <property type="term" value="F:hydrolase activity, acting on carbon-nitrogen (but not peptide) bonds"/>
    <property type="evidence" value="ECO:0007669"/>
    <property type="project" value="InterPro"/>
</dbReference>
<evidence type="ECO:0000313" key="3">
    <source>
        <dbReference type="EMBL" id="SFP59380.1"/>
    </source>
</evidence>
<feature type="signal peptide" evidence="1">
    <location>
        <begin position="1"/>
        <end position="18"/>
    </location>
</feature>
<dbReference type="InterPro" id="IPR011059">
    <property type="entry name" value="Metal-dep_hydrolase_composite"/>
</dbReference>
<dbReference type="Pfam" id="PF01979">
    <property type="entry name" value="Amidohydro_1"/>
    <property type="match status" value="1"/>
</dbReference>
<accession>A0A1I5RLU7</accession>
<dbReference type="AlphaFoldDB" id="A0A1I5RLU7"/>
<keyword evidence="1" id="KW-0732">Signal</keyword>
<reference evidence="3 4" key="1">
    <citation type="submission" date="2016-10" db="EMBL/GenBank/DDBJ databases">
        <authorList>
            <person name="de Groot N.N."/>
        </authorList>
    </citation>
    <scope>NUCLEOTIDE SEQUENCE [LARGE SCALE GENOMIC DNA]</scope>
    <source>
        <strain evidence="3 4">DSM 28286</strain>
    </source>
</reference>
<dbReference type="Proteomes" id="UP000199031">
    <property type="component" value="Unassembled WGS sequence"/>
</dbReference>
<gene>
    <name evidence="3" type="ORF">SAMN05444277_101311</name>
</gene>
<dbReference type="EMBL" id="FOXQ01000001">
    <property type="protein sequence ID" value="SFP59380.1"/>
    <property type="molecule type" value="Genomic_DNA"/>
</dbReference>
<sequence length="452" mass="48924">MSKLFSIIQFFIAAVVIAGCGNTTSTKNLTATVLYDATIIDGNGGAPLQHASVRIEGDSITDVDEHIDTANAAVIHLEGKIIMPALISAHVHIGTLKGTSAKPENYTRDNILAQLKKYQDYGIENILVMGTDRPMLFESGLRDSSVNGLLPGTRLYSAGYGFNVPQAGGPITSVMDQLFRPASPQQVPAELDSVAAVKPTVLKMWVDDFGGSTPKMDPAVYKAIIDEAHKRNLRVAAHLYYLSDARKLVADGLDIIAHSIRDSVIDDALLNEMKAKHVAYIPTLSLDEFAFIYAQKPAWINDEFFKASLEPGVYEMITSSEYQEGLKNSPSFQRNMKGFETALKNLKKIYDAGILVALGTDSGATPVRAQGFSEHNELALMVQAGLTPMQAIITATKNAAALLQIDDRFGTIEKGKIADLVILNANPLDDIKNTRKINAVYKAGVKVSDGVK</sequence>
<dbReference type="Gene3D" id="3.40.50.10910">
    <property type="entry name" value="Amidohydrolase"/>
    <property type="match status" value="1"/>
</dbReference>
<feature type="chain" id="PRO_5011630583" evidence="1">
    <location>
        <begin position="19"/>
        <end position="452"/>
    </location>
</feature>
<feature type="domain" description="Amidohydrolase-related" evidence="2">
    <location>
        <begin position="81"/>
        <end position="445"/>
    </location>
</feature>
<dbReference type="InterPro" id="IPR032466">
    <property type="entry name" value="Metal_Hydrolase"/>
</dbReference>
<protein>
    <submittedName>
        <fullName evidence="3">Imidazolonepropionase</fullName>
    </submittedName>
</protein>
<evidence type="ECO:0000256" key="1">
    <source>
        <dbReference type="SAM" id="SignalP"/>
    </source>
</evidence>
<evidence type="ECO:0000259" key="2">
    <source>
        <dbReference type="Pfam" id="PF01979"/>
    </source>
</evidence>
<dbReference type="PANTHER" id="PTHR43135:SF3">
    <property type="entry name" value="ALPHA-D-RIBOSE 1-METHYLPHOSPHONATE 5-TRIPHOSPHATE DIPHOSPHATASE"/>
    <property type="match status" value="1"/>
</dbReference>
<keyword evidence="4" id="KW-1185">Reference proteome</keyword>
<name>A0A1I5RLU7_9BACT</name>
<dbReference type="InterPro" id="IPR006680">
    <property type="entry name" value="Amidohydro-rel"/>
</dbReference>
<dbReference type="SUPFAM" id="SSF51556">
    <property type="entry name" value="Metallo-dependent hydrolases"/>
    <property type="match status" value="1"/>
</dbReference>
<dbReference type="PANTHER" id="PTHR43135">
    <property type="entry name" value="ALPHA-D-RIBOSE 1-METHYLPHOSPHONATE 5-TRIPHOSPHATE DIPHOSPHATASE"/>
    <property type="match status" value="1"/>
</dbReference>
<dbReference type="SUPFAM" id="SSF51338">
    <property type="entry name" value="Composite domain of metallo-dependent hydrolases"/>
    <property type="match status" value="1"/>
</dbReference>
<proteinExistence type="predicted"/>
<dbReference type="Gene3D" id="2.30.40.10">
    <property type="entry name" value="Urease, subunit C, domain 1"/>
    <property type="match status" value="1"/>
</dbReference>
<dbReference type="STRING" id="1465490.SAMN05444277_101311"/>
<dbReference type="Gene3D" id="1.20.58.520">
    <property type="entry name" value="Amidohydrolase"/>
    <property type="match status" value="1"/>
</dbReference>
<dbReference type="Gene3D" id="3.30.110.90">
    <property type="entry name" value="Amidohydrolase"/>
    <property type="match status" value="1"/>
</dbReference>
<dbReference type="OrthoDB" id="9797498at2"/>
<organism evidence="3 4">
    <name type="scientific">Parafilimonas terrae</name>
    <dbReference type="NCBI Taxonomy" id="1465490"/>
    <lineage>
        <taxon>Bacteria</taxon>
        <taxon>Pseudomonadati</taxon>
        <taxon>Bacteroidota</taxon>
        <taxon>Chitinophagia</taxon>
        <taxon>Chitinophagales</taxon>
        <taxon>Chitinophagaceae</taxon>
        <taxon>Parafilimonas</taxon>
    </lineage>
</organism>
<dbReference type="PROSITE" id="PS51257">
    <property type="entry name" value="PROKAR_LIPOPROTEIN"/>
    <property type="match status" value="1"/>
</dbReference>
<evidence type="ECO:0000313" key="4">
    <source>
        <dbReference type="Proteomes" id="UP000199031"/>
    </source>
</evidence>